<evidence type="ECO:0000313" key="2">
    <source>
        <dbReference type="Proteomes" id="UP000270743"/>
    </source>
</evidence>
<dbReference type="Gene3D" id="3.40.50.150">
    <property type="entry name" value="Vaccinia Virus protein VP39"/>
    <property type="match status" value="1"/>
</dbReference>
<proteinExistence type="predicted"/>
<sequence length="226" mass="25857">MAAETINWPKVTLPPDERKLLERTYSTARVILEYGSGGSTVLAAHQPGTLTFSVESDRTWARNLQRLFDRSDVAAPPILYHVDIGETGRWGRPLDDRKWKNFHRYPLSIWLEPFFRHPDVVLIDGRLRPACFVATCLHIRKPVTVLFDDYADRPSYHIVETLAKPVETVGRMARFVIGPQQWPVWIHALLNELCTRMTYPVSTHGHDAPSYDVMRSNVLTQAGLLL</sequence>
<evidence type="ECO:0008006" key="3">
    <source>
        <dbReference type="Google" id="ProtNLM"/>
    </source>
</evidence>
<dbReference type="EMBL" id="UZWE01000079">
    <property type="protein sequence ID" value="VDS10773.1"/>
    <property type="molecule type" value="Genomic_DNA"/>
</dbReference>
<evidence type="ECO:0000313" key="1">
    <source>
        <dbReference type="EMBL" id="VDS10773.1"/>
    </source>
</evidence>
<dbReference type="RefSeq" id="WP_206437038.1">
    <property type="nucleotide sequence ID" value="NZ_UZWE01000079.1"/>
</dbReference>
<accession>A0A3S4GTN7</accession>
<name>A0A3S4GTN7_9RHOB</name>
<dbReference type="InterPro" id="IPR029063">
    <property type="entry name" value="SAM-dependent_MTases_sf"/>
</dbReference>
<reference evidence="1 2" key="1">
    <citation type="submission" date="2018-12" db="EMBL/GenBank/DDBJ databases">
        <authorList>
            <person name="Criscuolo A."/>
        </authorList>
    </citation>
    <scope>NUCLEOTIDE SEQUENCE [LARGE SCALE GENOMIC DNA]</scope>
    <source>
        <strain evidence="1">ACIP1116241</strain>
    </source>
</reference>
<dbReference type="Proteomes" id="UP000270743">
    <property type="component" value="Unassembled WGS sequence"/>
</dbReference>
<organism evidence="1 2">
    <name type="scientific">Paracoccus haematequi</name>
    <dbReference type="NCBI Taxonomy" id="2491866"/>
    <lineage>
        <taxon>Bacteria</taxon>
        <taxon>Pseudomonadati</taxon>
        <taxon>Pseudomonadota</taxon>
        <taxon>Alphaproteobacteria</taxon>
        <taxon>Rhodobacterales</taxon>
        <taxon>Paracoccaceae</taxon>
        <taxon>Paracoccus</taxon>
    </lineage>
</organism>
<dbReference type="AlphaFoldDB" id="A0A3S4GTN7"/>
<keyword evidence="2" id="KW-1185">Reference proteome</keyword>
<protein>
    <recommendedName>
        <fullName evidence="3">Class I SAM-dependent methyltransferase</fullName>
    </recommendedName>
</protein>
<gene>
    <name evidence="1" type="ORF">PARHAE_03992</name>
</gene>